<dbReference type="Pfam" id="PF17248">
    <property type="entry name" value="DUF5317"/>
    <property type="match status" value="1"/>
</dbReference>
<keyword evidence="1" id="KW-0812">Transmembrane</keyword>
<keyword evidence="1" id="KW-1133">Transmembrane helix</keyword>
<protein>
    <recommendedName>
        <fullName evidence="4">DUF5317 domain-containing protein</fullName>
    </recommendedName>
</protein>
<dbReference type="Proteomes" id="UP000279029">
    <property type="component" value="Chromosome"/>
</dbReference>
<evidence type="ECO:0000313" key="2">
    <source>
        <dbReference type="EMBL" id="VDN47859.1"/>
    </source>
</evidence>
<dbReference type="OrthoDB" id="37447at2"/>
<organism evidence="2 3">
    <name type="scientific">Petrocella atlantisensis</name>
    <dbReference type="NCBI Taxonomy" id="2173034"/>
    <lineage>
        <taxon>Bacteria</taxon>
        <taxon>Bacillati</taxon>
        <taxon>Bacillota</taxon>
        <taxon>Clostridia</taxon>
        <taxon>Lachnospirales</taxon>
        <taxon>Vallitaleaceae</taxon>
        <taxon>Petrocella</taxon>
    </lineage>
</organism>
<dbReference type="RefSeq" id="WP_125137099.1">
    <property type="nucleotide sequence ID" value="NZ_LR130778.1"/>
</dbReference>
<proteinExistence type="predicted"/>
<dbReference type="AlphaFoldDB" id="A0A3P7S629"/>
<feature type="transmembrane region" description="Helical" evidence="1">
    <location>
        <begin position="30"/>
        <end position="47"/>
    </location>
</feature>
<reference evidence="2 3" key="1">
    <citation type="submission" date="2018-09" db="EMBL/GenBank/DDBJ databases">
        <authorList>
            <person name="Postec A."/>
        </authorList>
    </citation>
    <scope>NUCLEOTIDE SEQUENCE [LARGE SCALE GENOMIC DNA]</scope>
    <source>
        <strain evidence="2">70B-A</strain>
    </source>
</reference>
<keyword evidence="3" id="KW-1185">Reference proteome</keyword>
<sequence>MIIESIVLSILIGWIRKGKLRYLGSIEIKGIYLFFIGGLFQVLLFAMADEQGSGIRRLLYDHFYVLHLLTYVIIMVPIFLNLKWRGLNLMGLGTLLNLIPIAANQGRMPVALPAPYTPNFDLGHVLLESGTRFKVLSDVIFIGPPYPMPKIMSVGDLLIMAGVFWLIQSAMMLEKTKSKINVESGNESI</sequence>
<feature type="transmembrane region" description="Helical" evidence="1">
    <location>
        <begin position="151"/>
        <end position="173"/>
    </location>
</feature>
<dbReference type="InterPro" id="IPR035168">
    <property type="entry name" value="DUF5317"/>
</dbReference>
<gene>
    <name evidence="2" type="ORF">PATL70BA_1980</name>
</gene>
<evidence type="ECO:0000313" key="3">
    <source>
        <dbReference type="Proteomes" id="UP000279029"/>
    </source>
</evidence>
<dbReference type="EMBL" id="LR130778">
    <property type="protein sequence ID" value="VDN47859.1"/>
    <property type="molecule type" value="Genomic_DNA"/>
</dbReference>
<keyword evidence="1" id="KW-0472">Membrane</keyword>
<evidence type="ECO:0008006" key="4">
    <source>
        <dbReference type="Google" id="ProtNLM"/>
    </source>
</evidence>
<name>A0A3P7S629_9FIRM</name>
<accession>A0A3P7S629</accession>
<dbReference type="KEGG" id="cbar:PATL70BA_1980"/>
<feature type="transmembrane region" description="Helical" evidence="1">
    <location>
        <begin position="59"/>
        <end position="80"/>
    </location>
</feature>
<evidence type="ECO:0000256" key="1">
    <source>
        <dbReference type="SAM" id="Phobius"/>
    </source>
</evidence>